<feature type="transmembrane region" description="Helical" evidence="8">
    <location>
        <begin position="6"/>
        <end position="26"/>
    </location>
</feature>
<feature type="transmembrane region" description="Helical" evidence="8">
    <location>
        <begin position="38"/>
        <end position="64"/>
    </location>
</feature>
<proteinExistence type="inferred from homology"/>
<evidence type="ECO:0000256" key="7">
    <source>
        <dbReference type="SAM" id="MobiDB-lite"/>
    </source>
</evidence>
<feature type="transmembrane region" description="Helical" evidence="8">
    <location>
        <begin position="469"/>
        <end position="488"/>
    </location>
</feature>
<comment type="similarity">
    <text evidence="2">Belongs to the SLC13A/DASS transporter (TC 2.A.47) family. NADC subfamily.</text>
</comment>
<dbReference type="InterPro" id="IPR031312">
    <property type="entry name" value="Na/sul_symport_CS"/>
</dbReference>
<feature type="transmembrane region" description="Helical" evidence="8">
    <location>
        <begin position="381"/>
        <end position="401"/>
    </location>
</feature>
<feature type="transmembrane region" description="Helical" evidence="8">
    <location>
        <begin position="508"/>
        <end position="530"/>
    </location>
</feature>
<comment type="caution">
    <text evidence="9">The sequence shown here is derived from an EMBL/GenBank/DDBJ whole genome shotgun (WGS) entry which is preliminary data.</text>
</comment>
<evidence type="ECO:0000256" key="6">
    <source>
        <dbReference type="ARBA" id="ARBA00023136"/>
    </source>
</evidence>
<evidence type="ECO:0000313" key="10">
    <source>
        <dbReference type="Proteomes" id="UP001519460"/>
    </source>
</evidence>
<dbReference type="PROSITE" id="PS01271">
    <property type="entry name" value="NA_SULFATE"/>
    <property type="match status" value="1"/>
</dbReference>
<evidence type="ECO:0000256" key="3">
    <source>
        <dbReference type="ARBA" id="ARBA00022448"/>
    </source>
</evidence>
<dbReference type="PANTHER" id="PTHR10283">
    <property type="entry name" value="SOLUTE CARRIER FAMILY 13 MEMBER"/>
    <property type="match status" value="1"/>
</dbReference>
<dbReference type="GO" id="GO:0016020">
    <property type="term" value="C:membrane"/>
    <property type="evidence" value="ECO:0007669"/>
    <property type="project" value="UniProtKB-SubCell"/>
</dbReference>
<reference evidence="9 10" key="1">
    <citation type="journal article" date="2023" name="Sci. Data">
        <title>Genome assembly of the Korean intertidal mud-creeper Batillaria attramentaria.</title>
        <authorList>
            <person name="Patra A.K."/>
            <person name="Ho P.T."/>
            <person name="Jun S."/>
            <person name="Lee S.J."/>
            <person name="Kim Y."/>
            <person name="Won Y.J."/>
        </authorList>
    </citation>
    <scope>NUCLEOTIDE SEQUENCE [LARGE SCALE GENOMIC DNA]</scope>
    <source>
        <strain evidence="9">Wonlab-2016</strain>
    </source>
</reference>
<evidence type="ECO:0000256" key="2">
    <source>
        <dbReference type="ARBA" id="ARBA00006772"/>
    </source>
</evidence>
<evidence type="ECO:0000313" key="9">
    <source>
        <dbReference type="EMBL" id="KAK7506048.1"/>
    </source>
</evidence>
<feature type="region of interest" description="Disordered" evidence="7">
    <location>
        <begin position="164"/>
        <end position="225"/>
    </location>
</feature>
<name>A0ABD0M2Y4_9CAEN</name>
<protein>
    <submittedName>
        <fullName evidence="9">Uncharacterized protein</fullName>
    </submittedName>
</protein>
<evidence type="ECO:0000256" key="5">
    <source>
        <dbReference type="ARBA" id="ARBA00022989"/>
    </source>
</evidence>
<dbReference type="PANTHER" id="PTHR10283:SF82">
    <property type="entry name" value="SOLUTE CARRIER FAMILY 13 MEMBER 2"/>
    <property type="match status" value="1"/>
</dbReference>
<evidence type="ECO:0000256" key="8">
    <source>
        <dbReference type="SAM" id="Phobius"/>
    </source>
</evidence>
<evidence type="ECO:0000256" key="4">
    <source>
        <dbReference type="ARBA" id="ARBA00022692"/>
    </source>
</evidence>
<dbReference type="GO" id="GO:0015141">
    <property type="term" value="F:succinate transmembrane transporter activity"/>
    <property type="evidence" value="ECO:0007669"/>
    <property type="project" value="UniProtKB-ARBA"/>
</dbReference>
<dbReference type="EMBL" id="JACVVK020000008">
    <property type="protein sequence ID" value="KAK7506048.1"/>
    <property type="molecule type" value="Genomic_DNA"/>
</dbReference>
<dbReference type="Proteomes" id="UP001519460">
    <property type="component" value="Unassembled WGS sequence"/>
</dbReference>
<keyword evidence="10" id="KW-1185">Reference proteome</keyword>
<dbReference type="InterPro" id="IPR001898">
    <property type="entry name" value="SLC13A/DASS"/>
</dbReference>
<dbReference type="Pfam" id="PF00939">
    <property type="entry name" value="Na_sulph_symp"/>
    <property type="match status" value="1"/>
</dbReference>
<evidence type="ECO:0000256" key="1">
    <source>
        <dbReference type="ARBA" id="ARBA00004141"/>
    </source>
</evidence>
<gene>
    <name evidence="9" type="ORF">BaRGS_00002770</name>
</gene>
<feature type="transmembrane region" description="Helical" evidence="8">
    <location>
        <begin position="327"/>
        <end position="351"/>
    </location>
</feature>
<feature type="transmembrane region" description="Helical" evidence="8">
    <location>
        <begin position="413"/>
        <end position="435"/>
    </location>
</feature>
<feature type="transmembrane region" description="Helical" evidence="8">
    <location>
        <begin position="551"/>
        <end position="570"/>
    </location>
</feature>
<keyword evidence="4 8" id="KW-0812">Transmembrane</keyword>
<dbReference type="CDD" id="cd01115">
    <property type="entry name" value="SLC13_permease"/>
    <property type="match status" value="1"/>
</dbReference>
<keyword evidence="3" id="KW-0813">Transport</keyword>
<feature type="transmembrane region" description="Helical" evidence="8">
    <location>
        <begin position="84"/>
        <end position="101"/>
    </location>
</feature>
<organism evidence="9 10">
    <name type="scientific">Batillaria attramentaria</name>
    <dbReference type="NCBI Taxonomy" id="370345"/>
    <lineage>
        <taxon>Eukaryota</taxon>
        <taxon>Metazoa</taxon>
        <taxon>Spiralia</taxon>
        <taxon>Lophotrochozoa</taxon>
        <taxon>Mollusca</taxon>
        <taxon>Gastropoda</taxon>
        <taxon>Caenogastropoda</taxon>
        <taxon>Sorbeoconcha</taxon>
        <taxon>Cerithioidea</taxon>
        <taxon>Batillariidae</taxon>
        <taxon>Batillaria</taxon>
    </lineage>
</organism>
<dbReference type="AlphaFoldDB" id="A0ABD0M2Y4"/>
<comment type="subcellular location">
    <subcellularLocation>
        <location evidence="1">Membrane</location>
        <topology evidence="1">Multi-pass membrane protein</topology>
    </subcellularLocation>
</comment>
<feature type="compositionally biased region" description="Basic and acidic residues" evidence="7">
    <location>
        <begin position="190"/>
        <end position="209"/>
    </location>
</feature>
<keyword evidence="6 8" id="KW-0472">Membrane</keyword>
<keyword evidence="5 8" id="KW-1133">Transmembrane helix</keyword>
<feature type="transmembrane region" description="Helical" evidence="8">
    <location>
        <begin position="590"/>
        <end position="617"/>
    </location>
</feature>
<sequence>MNAVRQLWAIRGPFITLFMLIVLLPLALSDYASTRCAYVLLVMAVMWLTEAIPISATALMPIVLFPMCGVMKASDVSKSYVNDTSMLFLGGLVLAVAVEEWRLHKRIALAVLRIVGADPKFVMLGLLLPTWFLSMWISNTATASMMIPIANAVLTQMADVKGEDGGNSAIPMKERKKTTQGDSQPVQERYIYRGDSTEENKITEPENKGGETLNDITDPAKQSNGLQIRVPSLTNANEAEMGVAAAADDTDPDKWEEENSAGSKDYRLLCKGLTLCVAYGCNIGGIATLTGTPPNLVFKGQADTFFNLRYEQLGLPKQGSGISFANWMGMALPMSIITLFLAWILLMILFLRRNIFRKVPAEKKERVKAVIMSEWKSMGRFTMAEAEVTALFIFLAIMWISRDPKESPGWAVWFMPGYVSDSSAAMLVAVLLFLLPSEIPRVFCLRKAEHVAAPFYRPLLTWEQVNRKLPWGVIILLGGGFALAKACLESGLSEWLGDELASLSDLEPWHLNLILCIIVAIATEVTSNTATSTLLMPIMYEMSLNANLNPLYLMASAAVATSFAFMLPVATPPNAIVFSYGHLRVFEMAFAGLFMNAIAVLMLTLAVNTWGGAVLGFKTVPAIFQDLSNVTQST</sequence>
<accession>A0ABD0M2Y4</accession>